<dbReference type="PANTHER" id="PTHR47966">
    <property type="entry name" value="BETA-SITE APP-CLEAVING ENZYME, ISOFORM A-RELATED"/>
    <property type="match status" value="1"/>
</dbReference>
<dbReference type="GO" id="GO:0000324">
    <property type="term" value="C:fungal-type vacuole"/>
    <property type="evidence" value="ECO:0007669"/>
    <property type="project" value="TreeGrafter"/>
</dbReference>
<feature type="signal peptide" evidence="2">
    <location>
        <begin position="1"/>
        <end position="18"/>
    </location>
</feature>
<dbReference type="Pfam" id="PF00026">
    <property type="entry name" value="Asp"/>
    <property type="match status" value="2"/>
</dbReference>
<feature type="chain" id="PRO_5042240246" description="Peptidase A1 domain-containing protein" evidence="2">
    <location>
        <begin position="19"/>
        <end position="322"/>
    </location>
</feature>
<accession>A0AAD9SHM1</accession>
<comment type="similarity">
    <text evidence="1">Belongs to the peptidase A1 family.</text>
</comment>
<dbReference type="SUPFAM" id="SSF50630">
    <property type="entry name" value="Acid proteases"/>
    <property type="match status" value="1"/>
</dbReference>
<dbReference type="AlphaFoldDB" id="A0AAD9SHM1"/>
<keyword evidence="2" id="KW-0732">Signal</keyword>
<dbReference type="InterPro" id="IPR021109">
    <property type="entry name" value="Peptidase_aspartic_dom_sf"/>
</dbReference>
<feature type="domain" description="Peptidase A1" evidence="3">
    <location>
        <begin position="1"/>
        <end position="282"/>
    </location>
</feature>
<dbReference type="PROSITE" id="PS51767">
    <property type="entry name" value="PEPTIDASE_A1"/>
    <property type="match status" value="1"/>
</dbReference>
<gene>
    <name evidence="4" type="ORF">N8I77_006940</name>
</gene>
<evidence type="ECO:0000313" key="5">
    <source>
        <dbReference type="Proteomes" id="UP001265746"/>
    </source>
</evidence>
<proteinExistence type="inferred from homology"/>
<evidence type="ECO:0000259" key="3">
    <source>
        <dbReference type="PROSITE" id="PS51767"/>
    </source>
</evidence>
<dbReference type="GO" id="GO:0006508">
    <property type="term" value="P:proteolysis"/>
    <property type="evidence" value="ECO:0007669"/>
    <property type="project" value="InterPro"/>
</dbReference>
<evidence type="ECO:0000256" key="1">
    <source>
        <dbReference type="ARBA" id="ARBA00007447"/>
    </source>
</evidence>
<keyword evidence="5" id="KW-1185">Reference proteome</keyword>
<evidence type="ECO:0000313" key="4">
    <source>
        <dbReference type="EMBL" id="KAK2608322.1"/>
    </source>
</evidence>
<dbReference type="InterPro" id="IPR001461">
    <property type="entry name" value="Aspartic_peptidase_A1"/>
</dbReference>
<dbReference type="PRINTS" id="PR00792">
    <property type="entry name" value="PEPSIN"/>
</dbReference>
<dbReference type="Proteomes" id="UP001265746">
    <property type="component" value="Unassembled WGS sequence"/>
</dbReference>
<protein>
    <recommendedName>
        <fullName evidence="3">Peptidase A1 domain-containing protein</fullName>
    </recommendedName>
</protein>
<dbReference type="Gene3D" id="2.40.70.10">
    <property type="entry name" value="Acid Proteases"/>
    <property type="match status" value="2"/>
</dbReference>
<dbReference type="GO" id="GO:0004190">
    <property type="term" value="F:aspartic-type endopeptidase activity"/>
    <property type="evidence" value="ECO:0007669"/>
    <property type="project" value="InterPro"/>
</dbReference>
<reference evidence="4" key="1">
    <citation type="submission" date="2023-06" db="EMBL/GenBank/DDBJ databases">
        <authorList>
            <person name="Noh H."/>
        </authorList>
    </citation>
    <scope>NUCLEOTIDE SEQUENCE</scope>
    <source>
        <strain evidence="4">DUCC20226</strain>
    </source>
</reference>
<name>A0AAD9SHM1_PHOAM</name>
<organism evidence="4 5">
    <name type="scientific">Phomopsis amygdali</name>
    <name type="common">Fusicoccum amygdali</name>
    <dbReference type="NCBI Taxonomy" id="1214568"/>
    <lineage>
        <taxon>Eukaryota</taxon>
        <taxon>Fungi</taxon>
        <taxon>Dikarya</taxon>
        <taxon>Ascomycota</taxon>
        <taxon>Pezizomycotina</taxon>
        <taxon>Sordariomycetes</taxon>
        <taxon>Sordariomycetidae</taxon>
        <taxon>Diaporthales</taxon>
        <taxon>Diaporthaceae</taxon>
        <taxon>Diaporthe</taxon>
    </lineage>
</organism>
<dbReference type="PANTHER" id="PTHR47966:SF47">
    <property type="entry name" value="ENDOPEPTIDASE, PUTATIVE (AFU_ORTHOLOGUE AFUA_3G01220)-RELATED"/>
    <property type="match status" value="1"/>
</dbReference>
<evidence type="ECO:0000256" key="2">
    <source>
        <dbReference type="SAM" id="SignalP"/>
    </source>
</evidence>
<sequence length="322" mass="34746">MKTAALLALLASAGLVSSIIAPIHRRQSFNPSPLTSTQNGVTFEVEIQINNQTFYVIPDTGSSDLWVPVADFQCVDPASNNEIPQEECHFASTYQVPNSTETEYVANKTFGVQYGTGIALGKVAYTDGLPDVLTGGVRQITLMTLTVDGITWGSSLSTGSHTTNSTPFQAVVDTGNHLNLLPTALAEAVNNAFSPPGAFDAESRLYNVDCNATTPEFGVVLDGQTFWHLSEDLIYRRVDGSCFSSVAPTAEGDGVGLNFLGDAFLRNVVSVFDFGREEMRFASRVYNSPNPTPTYSSGAISGNNGTEWWCAILLLFMTMWCF</sequence>
<dbReference type="InterPro" id="IPR033121">
    <property type="entry name" value="PEPTIDASE_A1"/>
</dbReference>
<dbReference type="EMBL" id="JAUJFL010000003">
    <property type="protein sequence ID" value="KAK2608322.1"/>
    <property type="molecule type" value="Genomic_DNA"/>
</dbReference>
<comment type="caution">
    <text evidence="4">The sequence shown here is derived from an EMBL/GenBank/DDBJ whole genome shotgun (WGS) entry which is preliminary data.</text>
</comment>